<dbReference type="InterPro" id="IPR004665">
    <property type="entry name" value="Term_rho"/>
</dbReference>
<dbReference type="RefSeq" id="WP_249280051.1">
    <property type="nucleotide sequence ID" value="NZ_JACRSS010000001.1"/>
</dbReference>
<keyword evidence="4 9" id="KW-0347">Helicase</keyword>
<sequence length="525" mass="60031">MDIELLKTKSLSDLREIAKLAGVKSVTTYKKSDLLQKLIDMANEAERQQEEQQTEKETAAKEPQSSLSFPKEEPEEEEFVPGELFEDHASKPEIYFPDEAMRDEENFEEEESEGRLTGRRRIIEYVPNNDAVNEILNTGDCKDVEGILEVHQDGYGFLRRENYLPGNKDVYISMAQIRKFNLKTGDKVKGKTRPAKEGERLLAMLYIESVNDGPVEECIKRRPFEELTPIYPDKRFKLENIRASRDLSIRLIDLISPIGMGQRGLIVAPPKAGKTIMLKKIANSITTNYPDVELLVLLIDERPEEVTDMQRSIKGEVVYSTFDEKPDNHTRVAEMVIERAKRLVEHGRDVVVLLDSITRLARAYNLTVPPSGRTLSGGLDPSSLYKPKRFFGAARNIENGGSLTIIATALVETGSRMDEIIYEEFKGTGNMELHLDRRLSEKRIFPAIDLPKSGTRREELLLSNTEREGIWSIRKVLSSGNTAEVTEQLISMLVRTQSNEEFLMRLKEWLNIWEKEGYKLTQNRY</sequence>
<evidence type="ECO:0000256" key="7">
    <source>
        <dbReference type="ARBA" id="ARBA00023015"/>
    </source>
</evidence>
<evidence type="ECO:0000313" key="14">
    <source>
        <dbReference type="EMBL" id="MBC8538295.1"/>
    </source>
</evidence>
<comment type="similarity">
    <text evidence="9 11">Belongs to the Rho family.</text>
</comment>
<comment type="subunit">
    <text evidence="9">Homohexamer. The homohexamer assembles into an open ring structure.</text>
</comment>
<dbReference type="GO" id="GO:0004386">
    <property type="term" value="F:helicase activity"/>
    <property type="evidence" value="ECO:0007669"/>
    <property type="project" value="UniProtKB-UniRule"/>
</dbReference>
<keyword evidence="1 9" id="KW-0806">Transcription termination</keyword>
<dbReference type="Pfam" id="PF07498">
    <property type="entry name" value="Rho_N"/>
    <property type="match status" value="1"/>
</dbReference>
<dbReference type="EC" id="3.6.4.-" evidence="9 10"/>
<dbReference type="Gene3D" id="2.40.50.140">
    <property type="entry name" value="Nucleic acid-binding proteins"/>
    <property type="match status" value="1"/>
</dbReference>
<evidence type="ECO:0000256" key="9">
    <source>
        <dbReference type="HAMAP-Rule" id="MF_01884"/>
    </source>
</evidence>
<dbReference type="Proteomes" id="UP000617951">
    <property type="component" value="Unassembled WGS sequence"/>
</dbReference>
<evidence type="ECO:0000256" key="1">
    <source>
        <dbReference type="ARBA" id="ARBA00022472"/>
    </source>
</evidence>
<dbReference type="SMART" id="SM00382">
    <property type="entry name" value="AAA"/>
    <property type="match status" value="1"/>
</dbReference>
<dbReference type="InterPro" id="IPR011129">
    <property type="entry name" value="CSD"/>
</dbReference>
<dbReference type="CDD" id="cd01128">
    <property type="entry name" value="rho_factor_C"/>
    <property type="match status" value="1"/>
</dbReference>
<keyword evidence="7 9" id="KW-0805">Transcription regulation</keyword>
<dbReference type="InterPro" id="IPR011113">
    <property type="entry name" value="Rho_RNA-bd"/>
</dbReference>
<evidence type="ECO:0000256" key="10">
    <source>
        <dbReference type="NCBIfam" id="TIGR00767"/>
    </source>
</evidence>
<feature type="binding site" evidence="9">
    <location>
        <begin position="271"/>
        <end position="276"/>
    </location>
    <ligand>
        <name>ATP</name>
        <dbReference type="ChEBI" id="CHEBI:30616"/>
    </ligand>
</feature>
<dbReference type="InterPro" id="IPR003593">
    <property type="entry name" value="AAA+_ATPase"/>
</dbReference>
<dbReference type="InterPro" id="IPR027417">
    <property type="entry name" value="P-loop_NTPase"/>
</dbReference>
<dbReference type="CDD" id="cd04459">
    <property type="entry name" value="Rho_CSD"/>
    <property type="match status" value="1"/>
</dbReference>
<keyword evidence="5 9" id="KW-0067">ATP-binding</keyword>
<evidence type="ECO:0000256" key="12">
    <source>
        <dbReference type="SAM" id="MobiDB-lite"/>
    </source>
</evidence>
<dbReference type="InterPro" id="IPR000194">
    <property type="entry name" value="ATPase_F1/V1/A1_a/bsu_nucl-bd"/>
</dbReference>
<evidence type="ECO:0000256" key="8">
    <source>
        <dbReference type="ARBA" id="ARBA00023163"/>
    </source>
</evidence>
<dbReference type="AlphaFoldDB" id="A0A926HWR2"/>
<dbReference type="PANTHER" id="PTHR46425">
    <property type="entry name" value="TRANSCRIPTION TERMINATION FACTOR RHO"/>
    <property type="match status" value="1"/>
</dbReference>
<evidence type="ECO:0000313" key="15">
    <source>
        <dbReference type="Proteomes" id="UP000617951"/>
    </source>
</evidence>
<dbReference type="GO" id="GO:0008186">
    <property type="term" value="F:ATP-dependent activity, acting on RNA"/>
    <property type="evidence" value="ECO:0007669"/>
    <property type="project" value="UniProtKB-UniRule"/>
</dbReference>
<dbReference type="SUPFAM" id="SSF52540">
    <property type="entry name" value="P-loop containing nucleoside triphosphate hydrolases"/>
    <property type="match status" value="1"/>
</dbReference>
<dbReference type="Pfam" id="PF07497">
    <property type="entry name" value="Rho_RNA_bind"/>
    <property type="match status" value="1"/>
</dbReference>
<feature type="binding site" evidence="9">
    <location>
        <position position="302"/>
    </location>
    <ligand>
        <name>ATP</name>
        <dbReference type="ChEBI" id="CHEBI:30616"/>
    </ligand>
</feature>
<protein>
    <recommendedName>
        <fullName evidence="9 10">Transcription termination factor Rho</fullName>
        <ecNumber evidence="9 10">3.6.4.-</ecNumber>
    </recommendedName>
    <alternativeName>
        <fullName evidence="9">ATP-dependent helicase Rho</fullName>
    </alternativeName>
</protein>
<dbReference type="Gene3D" id="3.40.50.300">
    <property type="entry name" value="P-loop containing nucleotide triphosphate hydrolases"/>
    <property type="match status" value="1"/>
</dbReference>
<dbReference type="SMART" id="SM00357">
    <property type="entry name" value="CSP"/>
    <property type="match status" value="1"/>
</dbReference>
<keyword evidence="15" id="KW-1185">Reference proteome</keyword>
<name>A0A926HWR2_9FIRM</name>
<dbReference type="HAMAP" id="MF_01884">
    <property type="entry name" value="Rho"/>
    <property type="match status" value="1"/>
</dbReference>
<organism evidence="14 15">
    <name type="scientific">Guopingia tenuis</name>
    <dbReference type="NCBI Taxonomy" id="2763656"/>
    <lineage>
        <taxon>Bacteria</taxon>
        <taxon>Bacillati</taxon>
        <taxon>Bacillota</taxon>
        <taxon>Clostridia</taxon>
        <taxon>Christensenellales</taxon>
        <taxon>Christensenellaceae</taxon>
        <taxon>Guopingia</taxon>
    </lineage>
</organism>
<dbReference type="InterPro" id="IPR012340">
    <property type="entry name" value="NA-bd_OB-fold"/>
</dbReference>
<evidence type="ECO:0000256" key="4">
    <source>
        <dbReference type="ARBA" id="ARBA00022806"/>
    </source>
</evidence>
<dbReference type="GO" id="GO:0003723">
    <property type="term" value="F:RNA binding"/>
    <property type="evidence" value="ECO:0007669"/>
    <property type="project" value="UniProtKB-UniRule"/>
</dbReference>
<dbReference type="EMBL" id="JACRSS010000001">
    <property type="protein sequence ID" value="MBC8538295.1"/>
    <property type="molecule type" value="Genomic_DNA"/>
</dbReference>
<comment type="function">
    <text evidence="9">Facilitates transcription termination by a mechanism that involves Rho binding to the nascent RNA, activation of Rho's RNA-dependent ATPase activity, and release of the mRNA from the DNA template.</text>
</comment>
<keyword evidence="6 9" id="KW-0694">RNA-binding</keyword>
<dbReference type="NCBIfam" id="NF006886">
    <property type="entry name" value="PRK09376.1"/>
    <property type="match status" value="1"/>
</dbReference>
<reference evidence="14" key="1">
    <citation type="submission" date="2020-08" db="EMBL/GenBank/DDBJ databases">
        <title>Genome public.</title>
        <authorList>
            <person name="Liu C."/>
            <person name="Sun Q."/>
        </authorList>
    </citation>
    <scope>NUCLEOTIDE SEQUENCE</scope>
    <source>
        <strain evidence="14">NSJ-63</strain>
    </source>
</reference>
<dbReference type="GO" id="GO:0006353">
    <property type="term" value="P:DNA-templated transcription termination"/>
    <property type="evidence" value="ECO:0007669"/>
    <property type="project" value="UniProtKB-UniRule"/>
</dbReference>
<accession>A0A926HWR2</accession>
<feature type="binding site" evidence="9">
    <location>
        <begin position="259"/>
        <end position="264"/>
    </location>
    <ligand>
        <name>ATP</name>
        <dbReference type="ChEBI" id="CHEBI:30616"/>
    </ligand>
</feature>
<dbReference type="InterPro" id="IPR011112">
    <property type="entry name" value="Rho-like_N"/>
</dbReference>
<evidence type="ECO:0000259" key="13">
    <source>
        <dbReference type="PROSITE" id="PS51856"/>
    </source>
</evidence>
<dbReference type="PROSITE" id="PS51856">
    <property type="entry name" value="RHO_RNA_BD"/>
    <property type="match status" value="1"/>
</dbReference>
<dbReference type="GO" id="GO:0005524">
    <property type="term" value="F:ATP binding"/>
    <property type="evidence" value="ECO:0007669"/>
    <property type="project" value="UniProtKB-UniRule"/>
</dbReference>
<feature type="region of interest" description="Disordered" evidence="12">
    <location>
        <begin position="42"/>
        <end position="84"/>
    </location>
</feature>
<dbReference type="Pfam" id="PF00006">
    <property type="entry name" value="ATP-synt_ab"/>
    <property type="match status" value="1"/>
</dbReference>
<dbReference type="SUPFAM" id="SSF50249">
    <property type="entry name" value="Nucleic acid-binding proteins"/>
    <property type="match status" value="1"/>
</dbReference>
<proteinExistence type="inferred from homology"/>
<evidence type="ECO:0000256" key="2">
    <source>
        <dbReference type="ARBA" id="ARBA00022741"/>
    </source>
</evidence>
<comment type="caution">
    <text evidence="9">Lacks conserved residue(s) required for the propagation of feature annotation.</text>
</comment>
<dbReference type="SMART" id="SM00959">
    <property type="entry name" value="Rho_N"/>
    <property type="match status" value="1"/>
</dbReference>
<dbReference type="InterPro" id="IPR041703">
    <property type="entry name" value="Rho_factor_ATP-bd"/>
</dbReference>
<dbReference type="PANTHER" id="PTHR46425:SF1">
    <property type="entry name" value="TRANSCRIPTION TERMINATION FACTOR RHO"/>
    <property type="match status" value="1"/>
</dbReference>
<comment type="caution">
    <text evidence="14">The sequence shown here is derived from an EMBL/GenBank/DDBJ whole genome shotgun (WGS) entry which is preliminary data.</text>
</comment>
<gene>
    <name evidence="9 14" type="primary">rho</name>
    <name evidence="14" type="ORF">H8693_05040</name>
</gene>
<keyword evidence="2 9" id="KW-0547">Nucleotide-binding</keyword>
<evidence type="ECO:0000256" key="3">
    <source>
        <dbReference type="ARBA" id="ARBA00022801"/>
    </source>
</evidence>
<dbReference type="GO" id="GO:0016787">
    <property type="term" value="F:hydrolase activity"/>
    <property type="evidence" value="ECO:0007669"/>
    <property type="project" value="UniProtKB-KW"/>
</dbReference>
<evidence type="ECO:0000256" key="5">
    <source>
        <dbReference type="ARBA" id="ARBA00022840"/>
    </source>
</evidence>
<evidence type="ECO:0000256" key="6">
    <source>
        <dbReference type="ARBA" id="ARBA00022884"/>
    </source>
</evidence>
<keyword evidence="8 9" id="KW-0804">Transcription</keyword>
<evidence type="ECO:0000256" key="11">
    <source>
        <dbReference type="PROSITE-ProRule" id="PRU01203"/>
    </source>
</evidence>
<dbReference type="NCBIfam" id="TIGR00767">
    <property type="entry name" value="rho"/>
    <property type="match status" value="1"/>
</dbReference>
<keyword evidence="3 9" id="KW-0378">Hydrolase</keyword>
<feature type="compositionally biased region" description="Basic and acidic residues" evidence="12">
    <location>
        <begin position="44"/>
        <end position="60"/>
    </location>
</feature>
<feature type="domain" description="Rho RNA-BD" evidence="13">
    <location>
        <begin position="141"/>
        <end position="214"/>
    </location>
</feature>